<comment type="caution">
    <text evidence="5">The sequence shown here is derived from an EMBL/GenBank/DDBJ whole genome shotgun (WGS) entry which is preliminary data.</text>
</comment>
<proteinExistence type="predicted"/>
<dbReference type="EMBL" id="BOMW01000078">
    <property type="protein sequence ID" value="GIF09235.1"/>
    <property type="molecule type" value="Genomic_DNA"/>
</dbReference>
<evidence type="ECO:0000256" key="3">
    <source>
        <dbReference type="ARBA" id="ARBA00022840"/>
    </source>
</evidence>
<dbReference type="InterPro" id="IPR050166">
    <property type="entry name" value="ABC_transporter_ATP-bind"/>
</dbReference>
<gene>
    <name evidence="5" type="ORF">Asi03nite_67730</name>
</gene>
<organism evidence="5 6">
    <name type="scientific">Actinoplanes siamensis</name>
    <dbReference type="NCBI Taxonomy" id="1223317"/>
    <lineage>
        <taxon>Bacteria</taxon>
        <taxon>Bacillati</taxon>
        <taxon>Actinomycetota</taxon>
        <taxon>Actinomycetes</taxon>
        <taxon>Micromonosporales</taxon>
        <taxon>Micromonosporaceae</taxon>
        <taxon>Actinoplanes</taxon>
    </lineage>
</organism>
<protein>
    <submittedName>
        <fullName evidence="5">ABC transporter ATP-binding protein</fullName>
    </submittedName>
</protein>
<keyword evidence="2" id="KW-0547">Nucleotide-binding</keyword>
<dbReference type="GO" id="GO:0005524">
    <property type="term" value="F:ATP binding"/>
    <property type="evidence" value="ECO:0007669"/>
    <property type="project" value="UniProtKB-KW"/>
</dbReference>
<dbReference type="PANTHER" id="PTHR42788:SF13">
    <property type="entry name" value="ALIPHATIC SULFONATES IMPORT ATP-BINDING PROTEIN SSUB"/>
    <property type="match status" value="1"/>
</dbReference>
<dbReference type="Pfam" id="PF00005">
    <property type="entry name" value="ABC_tran"/>
    <property type="match status" value="1"/>
</dbReference>
<dbReference type="PROSITE" id="PS00211">
    <property type="entry name" value="ABC_TRANSPORTER_1"/>
    <property type="match status" value="1"/>
</dbReference>
<evidence type="ECO:0000259" key="4">
    <source>
        <dbReference type="PROSITE" id="PS50893"/>
    </source>
</evidence>
<feature type="domain" description="ABC transporter" evidence="4">
    <location>
        <begin position="2"/>
        <end position="229"/>
    </location>
</feature>
<dbReference type="InterPro" id="IPR027417">
    <property type="entry name" value="P-loop_NTPase"/>
</dbReference>
<dbReference type="InterPro" id="IPR003593">
    <property type="entry name" value="AAA+_ATPase"/>
</dbReference>
<evidence type="ECO:0000313" key="5">
    <source>
        <dbReference type="EMBL" id="GIF09235.1"/>
    </source>
</evidence>
<dbReference type="SUPFAM" id="SSF52540">
    <property type="entry name" value="P-loop containing nucleoside triphosphate hydrolases"/>
    <property type="match status" value="1"/>
</dbReference>
<keyword evidence="1" id="KW-0813">Transport</keyword>
<dbReference type="CDD" id="cd03293">
    <property type="entry name" value="ABC_NrtD_SsuB_transporters"/>
    <property type="match status" value="1"/>
</dbReference>
<accession>A0A919TPW0</accession>
<dbReference type="GO" id="GO:0016887">
    <property type="term" value="F:ATP hydrolysis activity"/>
    <property type="evidence" value="ECO:0007669"/>
    <property type="project" value="InterPro"/>
</dbReference>
<sequence length="260" mass="28772">MIRFESVTKKFRGVTALQNVDLEIGRGEFLVIVGPSGCGKSTLLDLLGGLAEPTGGRILIDGAPVTGPGLDRGVVFQQYALLPWRTAQGNVEFGLEAKHVPRKERAGRAREYLDLVGLAGFHDRYPHELSGGMKQRVAIARSLAFDPDVLLMDEPFAALDAQTRDGLQDELLRIQEMTGKTVVFITHGIEEAVYLGQRVAVMTSRPGRIKQVVEVPIDSRSATDDLRSDPRFAHYRHEIWTLLRDEVSRARSQELEASRG</sequence>
<dbReference type="PROSITE" id="PS50893">
    <property type="entry name" value="ABC_TRANSPORTER_2"/>
    <property type="match status" value="1"/>
</dbReference>
<evidence type="ECO:0000256" key="1">
    <source>
        <dbReference type="ARBA" id="ARBA00022448"/>
    </source>
</evidence>
<keyword evidence="6" id="KW-1185">Reference proteome</keyword>
<evidence type="ECO:0000256" key="2">
    <source>
        <dbReference type="ARBA" id="ARBA00022741"/>
    </source>
</evidence>
<dbReference type="Proteomes" id="UP000629619">
    <property type="component" value="Unassembled WGS sequence"/>
</dbReference>
<name>A0A919TPW0_9ACTN</name>
<dbReference type="PANTHER" id="PTHR42788">
    <property type="entry name" value="TAURINE IMPORT ATP-BINDING PROTEIN-RELATED"/>
    <property type="match status" value="1"/>
</dbReference>
<evidence type="ECO:0000313" key="6">
    <source>
        <dbReference type="Proteomes" id="UP000629619"/>
    </source>
</evidence>
<dbReference type="InterPro" id="IPR003439">
    <property type="entry name" value="ABC_transporter-like_ATP-bd"/>
</dbReference>
<dbReference type="SMART" id="SM00382">
    <property type="entry name" value="AAA"/>
    <property type="match status" value="1"/>
</dbReference>
<dbReference type="AlphaFoldDB" id="A0A919TPW0"/>
<reference evidence="5" key="1">
    <citation type="submission" date="2021-01" db="EMBL/GenBank/DDBJ databases">
        <title>Whole genome shotgun sequence of Actinoplanes siamensis NBRC 109076.</title>
        <authorList>
            <person name="Komaki H."/>
            <person name="Tamura T."/>
        </authorList>
    </citation>
    <scope>NUCLEOTIDE SEQUENCE</scope>
    <source>
        <strain evidence="5">NBRC 109076</strain>
    </source>
</reference>
<dbReference type="Gene3D" id="3.40.50.300">
    <property type="entry name" value="P-loop containing nucleotide triphosphate hydrolases"/>
    <property type="match status" value="1"/>
</dbReference>
<dbReference type="RefSeq" id="WP_203684555.1">
    <property type="nucleotide sequence ID" value="NZ_BOMW01000078.1"/>
</dbReference>
<keyword evidence="3 5" id="KW-0067">ATP-binding</keyword>
<dbReference type="InterPro" id="IPR017871">
    <property type="entry name" value="ABC_transporter-like_CS"/>
</dbReference>